<feature type="region of interest" description="Disordered" evidence="1">
    <location>
        <begin position="1"/>
        <end position="21"/>
    </location>
</feature>
<dbReference type="OMA" id="PVNLHVC"/>
<protein>
    <recommendedName>
        <fullName evidence="2">2EXR domain-containing protein</fullName>
    </recommendedName>
</protein>
<dbReference type="PANTHER" id="PTHR35910:SF6">
    <property type="entry name" value="2EXR DOMAIN-CONTAINING PROTEIN"/>
    <property type="match status" value="1"/>
</dbReference>
<accession>A0A084QHU7</accession>
<keyword evidence="4" id="KW-1185">Reference proteome</keyword>
<evidence type="ECO:0000256" key="1">
    <source>
        <dbReference type="SAM" id="MobiDB-lite"/>
    </source>
</evidence>
<name>A0A084QHU7_STAC4</name>
<evidence type="ECO:0000259" key="2">
    <source>
        <dbReference type="Pfam" id="PF20150"/>
    </source>
</evidence>
<dbReference type="PANTHER" id="PTHR35910">
    <property type="entry name" value="2EXR DOMAIN-CONTAINING PROTEIN"/>
    <property type="match status" value="1"/>
</dbReference>
<evidence type="ECO:0000313" key="3">
    <source>
        <dbReference type="EMBL" id="KFA63532.1"/>
    </source>
</evidence>
<evidence type="ECO:0000313" key="4">
    <source>
        <dbReference type="Proteomes" id="UP000028524"/>
    </source>
</evidence>
<dbReference type="Pfam" id="PF20150">
    <property type="entry name" value="2EXR"/>
    <property type="match status" value="1"/>
</dbReference>
<feature type="domain" description="2EXR" evidence="2">
    <location>
        <begin position="21"/>
        <end position="115"/>
    </location>
</feature>
<feature type="compositionally biased region" description="Low complexity" evidence="1">
    <location>
        <begin position="8"/>
        <end position="21"/>
    </location>
</feature>
<dbReference type="HOGENOM" id="CLU_050715_0_0_1"/>
<reference evidence="3 4" key="1">
    <citation type="journal article" date="2014" name="BMC Genomics">
        <title>Comparative genome sequencing reveals chemotype-specific gene clusters in the toxigenic black mold Stachybotrys.</title>
        <authorList>
            <person name="Semeiks J."/>
            <person name="Borek D."/>
            <person name="Otwinowski Z."/>
            <person name="Grishin N.V."/>
        </authorList>
    </citation>
    <scope>NUCLEOTIDE SEQUENCE [LARGE SCALE GENOMIC DNA]</scope>
    <source>
        <strain evidence="3 4">IBT 40285</strain>
    </source>
</reference>
<proteinExistence type="predicted"/>
<dbReference type="EMBL" id="KL660737">
    <property type="protein sequence ID" value="KFA63532.1"/>
    <property type="molecule type" value="Genomic_DNA"/>
</dbReference>
<dbReference type="Proteomes" id="UP000028524">
    <property type="component" value="Unassembled WGS sequence"/>
</dbReference>
<dbReference type="AlphaFoldDB" id="A0A084QHU7"/>
<gene>
    <name evidence="3" type="ORF">S40285_00358</name>
</gene>
<dbReference type="OrthoDB" id="3557569at2759"/>
<dbReference type="InterPro" id="IPR045518">
    <property type="entry name" value="2EXR"/>
</dbReference>
<dbReference type="InParanoid" id="A0A084QHU7"/>
<organism evidence="3 4">
    <name type="scientific">Stachybotrys chlorohalonatus (strain IBT 40285)</name>
    <dbReference type="NCBI Taxonomy" id="1283841"/>
    <lineage>
        <taxon>Eukaryota</taxon>
        <taxon>Fungi</taxon>
        <taxon>Dikarya</taxon>
        <taxon>Ascomycota</taxon>
        <taxon>Pezizomycotina</taxon>
        <taxon>Sordariomycetes</taxon>
        <taxon>Hypocreomycetidae</taxon>
        <taxon>Hypocreales</taxon>
        <taxon>Stachybotryaceae</taxon>
        <taxon>Stachybotrys</taxon>
    </lineage>
</organism>
<sequence length="243" mass="26943">MEMSFADPSASHTASSSSCSFHPFSRLPTELRLRIWSLTEPHTRLVPITCGGSPSLYEPSSTQGLGTGCMSNAAIPAILHACRESRALALQHYGFRFGFARGPGQVAFDPRKDILFFGPREGYMAASSQFHTFMSLCAPADVACVQRIAISDCLFWLDHQYRSMTAGMLTIDVIKQLCLRIPGLIEIIFIPRDEDLGTCPSTTTQRMSQQIQASIDVVRQQFAGWTPPQWRILPLQSFVHSTL</sequence>